<comment type="caution">
    <text evidence="2">The sequence shown here is derived from an EMBL/GenBank/DDBJ whole genome shotgun (WGS) entry which is preliminary data.</text>
</comment>
<name>A0A9P3FYQ9_9APHY</name>
<dbReference type="Proteomes" id="UP000703269">
    <property type="component" value="Unassembled WGS sequence"/>
</dbReference>
<dbReference type="Pfam" id="PF25597">
    <property type="entry name" value="SH3_retrovirus"/>
    <property type="match status" value="1"/>
</dbReference>
<feature type="domain" description="Retroviral polymerase SH3-like" evidence="1">
    <location>
        <begin position="2"/>
        <end position="37"/>
    </location>
</feature>
<keyword evidence="3" id="KW-1185">Reference proteome</keyword>
<dbReference type="EMBL" id="BPQB01000002">
    <property type="protein sequence ID" value="GJE85702.1"/>
    <property type="molecule type" value="Genomic_DNA"/>
</dbReference>
<organism evidence="2 3">
    <name type="scientific">Phanerochaete sordida</name>
    <dbReference type="NCBI Taxonomy" id="48140"/>
    <lineage>
        <taxon>Eukaryota</taxon>
        <taxon>Fungi</taxon>
        <taxon>Dikarya</taxon>
        <taxon>Basidiomycota</taxon>
        <taxon>Agaricomycotina</taxon>
        <taxon>Agaricomycetes</taxon>
        <taxon>Polyporales</taxon>
        <taxon>Phanerochaetaceae</taxon>
        <taxon>Phanerochaete</taxon>
    </lineage>
</organism>
<protein>
    <recommendedName>
        <fullName evidence="1">Retroviral polymerase SH3-like domain-containing protein</fullName>
    </recommendedName>
</protein>
<evidence type="ECO:0000313" key="2">
    <source>
        <dbReference type="EMBL" id="GJE85702.1"/>
    </source>
</evidence>
<reference evidence="2 3" key="1">
    <citation type="submission" date="2021-08" db="EMBL/GenBank/DDBJ databases">
        <title>Draft Genome Sequence of Phanerochaete sordida strain YK-624.</title>
        <authorList>
            <person name="Mori T."/>
            <person name="Dohra H."/>
            <person name="Suzuki T."/>
            <person name="Kawagishi H."/>
            <person name="Hirai H."/>
        </authorList>
    </citation>
    <scope>NUCLEOTIDE SEQUENCE [LARGE SCALE GENOMIC DNA]</scope>
    <source>
        <strain evidence="2 3">YK-624</strain>
    </source>
</reference>
<gene>
    <name evidence="2" type="ORF">PsYK624_017810</name>
</gene>
<dbReference type="OrthoDB" id="2801734at2759"/>
<dbReference type="AlphaFoldDB" id="A0A9P3FYQ9"/>
<accession>A0A9P3FYQ9</accession>
<proteinExistence type="predicted"/>
<evidence type="ECO:0000259" key="1">
    <source>
        <dbReference type="Pfam" id="PF25597"/>
    </source>
</evidence>
<sequence>MEKCIFIGYPPGYKGWKFYNPSTKKEIISERAIVDEWYLPGLKNWLNSVSSAAYWVPLHAISTPASLELHSVSPPRDAPQPRLGGRALLNLSPSLLRLHLLKTSLQHLSRPASCRQPAPEPPRRLQHARLRYPPLHQLEAAASQLQLVAGSLNAFALAL</sequence>
<evidence type="ECO:0000313" key="3">
    <source>
        <dbReference type="Proteomes" id="UP000703269"/>
    </source>
</evidence>
<dbReference type="InterPro" id="IPR057670">
    <property type="entry name" value="SH3_retrovirus"/>
</dbReference>